<dbReference type="RefSeq" id="WP_130493658.1">
    <property type="nucleotide sequence ID" value="NZ_SGXD01000003.1"/>
</dbReference>
<feature type="chain" id="PRO_5020762647" description="DUF5666 domain-containing protein" evidence="1">
    <location>
        <begin position="30"/>
        <end position="226"/>
    </location>
</feature>
<sequence length="226" mass="22377">MTASPRRLAPVLAAAALAAPVLLPSAASAAPSSSSLKAHLITAKQLPGYTVVVKPTVEKDTADSGSCGVKSPSGSLVGVTGLARKLSAPKGTVRAITVEESVLATPTAAGAKSTFAAAKSKARTCSLGEVLKGVKTTVKVTSASRVPGSSAAFAIVLTAKGSTTQSGRTIKVNSVERGLFYLVGSHVVIIAGSLTTTSSSSLSSVDSSTSRTALTTAARKAVALLA</sequence>
<feature type="signal peptide" evidence="1">
    <location>
        <begin position="1"/>
        <end position="29"/>
    </location>
</feature>
<comment type="caution">
    <text evidence="2">The sequence shown here is derived from an EMBL/GenBank/DDBJ whole genome shotgun (WGS) entry which is preliminary data.</text>
</comment>
<dbReference type="EMBL" id="SGXD01000003">
    <property type="protein sequence ID" value="RZS87552.1"/>
    <property type="molecule type" value="Genomic_DNA"/>
</dbReference>
<gene>
    <name evidence="2" type="ORF">EV189_2983</name>
</gene>
<evidence type="ECO:0000313" key="3">
    <source>
        <dbReference type="Proteomes" id="UP000293638"/>
    </source>
</evidence>
<dbReference type="AlphaFoldDB" id="A0A4Q7NQW4"/>
<evidence type="ECO:0000313" key="2">
    <source>
        <dbReference type="EMBL" id="RZS87552.1"/>
    </source>
</evidence>
<dbReference type="Proteomes" id="UP000293638">
    <property type="component" value="Unassembled WGS sequence"/>
</dbReference>
<evidence type="ECO:0008006" key="4">
    <source>
        <dbReference type="Google" id="ProtNLM"/>
    </source>
</evidence>
<proteinExistence type="predicted"/>
<protein>
    <recommendedName>
        <fullName evidence="4">DUF5666 domain-containing protein</fullName>
    </recommendedName>
</protein>
<organism evidence="2 3">
    <name type="scientific">Motilibacter rhizosphaerae</name>
    <dbReference type="NCBI Taxonomy" id="598652"/>
    <lineage>
        <taxon>Bacteria</taxon>
        <taxon>Bacillati</taxon>
        <taxon>Actinomycetota</taxon>
        <taxon>Actinomycetes</taxon>
        <taxon>Motilibacterales</taxon>
        <taxon>Motilibacteraceae</taxon>
        <taxon>Motilibacter</taxon>
    </lineage>
</organism>
<keyword evidence="1" id="KW-0732">Signal</keyword>
<evidence type="ECO:0000256" key="1">
    <source>
        <dbReference type="SAM" id="SignalP"/>
    </source>
</evidence>
<name>A0A4Q7NQW4_9ACTN</name>
<keyword evidence="3" id="KW-1185">Reference proteome</keyword>
<reference evidence="2 3" key="1">
    <citation type="submission" date="2019-02" db="EMBL/GenBank/DDBJ databases">
        <title>Genomic Encyclopedia of Type Strains, Phase IV (KMG-IV): sequencing the most valuable type-strain genomes for metagenomic binning, comparative biology and taxonomic classification.</title>
        <authorList>
            <person name="Goeker M."/>
        </authorList>
    </citation>
    <scope>NUCLEOTIDE SEQUENCE [LARGE SCALE GENOMIC DNA]</scope>
    <source>
        <strain evidence="2 3">DSM 45622</strain>
    </source>
</reference>
<accession>A0A4Q7NQW4</accession>